<dbReference type="InterPro" id="IPR045006">
    <property type="entry name" value="CHLI-like"/>
</dbReference>
<reference evidence="3 4" key="1">
    <citation type="submission" date="2018-03" db="EMBL/GenBank/DDBJ databases">
        <title>Aquarubrobacter algicola gen. nov., sp. nov., a novel actinobacterium isolated from shallow eutrophic lake during the end of cyanobacterial harmful algal blooms.</title>
        <authorList>
            <person name="Chun S.J."/>
        </authorList>
    </citation>
    <scope>NUCLEOTIDE SEQUENCE [LARGE SCALE GENOMIC DNA]</scope>
    <source>
        <strain evidence="3 4">Seoho-28</strain>
    </source>
</reference>
<dbReference type="InterPro" id="IPR003593">
    <property type="entry name" value="AAA+_ATPase"/>
</dbReference>
<dbReference type="InterPro" id="IPR020568">
    <property type="entry name" value="Ribosomal_Su5_D2-typ_SF"/>
</dbReference>
<evidence type="ECO:0000313" key="3">
    <source>
        <dbReference type="EMBL" id="PTL55390.1"/>
    </source>
</evidence>
<dbReference type="SMART" id="SM00382">
    <property type="entry name" value="AAA"/>
    <property type="match status" value="1"/>
</dbReference>
<dbReference type="Proteomes" id="UP000240739">
    <property type="component" value="Unassembled WGS sequence"/>
</dbReference>
<dbReference type="RefSeq" id="WP_107570433.1">
    <property type="nucleotide sequence ID" value="NZ_PYYB01000003.1"/>
</dbReference>
<dbReference type="InterPro" id="IPR004482">
    <property type="entry name" value="Mg_chelat-rel"/>
</dbReference>
<feature type="domain" description="AAA+ ATPase" evidence="2">
    <location>
        <begin position="212"/>
        <end position="392"/>
    </location>
</feature>
<dbReference type="InterPro" id="IPR014721">
    <property type="entry name" value="Ribsml_uS5_D2-typ_fold_subgr"/>
</dbReference>
<dbReference type="InterPro" id="IPR025158">
    <property type="entry name" value="Mg_chelat-rel_C"/>
</dbReference>
<dbReference type="Gene3D" id="3.30.230.10">
    <property type="match status" value="1"/>
</dbReference>
<sequence length="505" mass="53243">MLSRVTTFHVDGLVPRRVTVEADLRSGLPAFTVVGLVDRAVRESRERVQAAIGNCGLKFPDNRVTVSLAPASLHKHGPGFDLAIACAILAAGGQVEPARLASLGVFGELALSGELRPVQGALAVAEGARDAGLAGLILCAESAGEAALVDGIAVHGARTLQDVVRILAGEAVDGGPAAPRELPAPDADRPLDLADVRGHAAVVEALTIAAAGGHNILLNGPPGTGKTMLARRVPSILPPLRGEEAVEVTRIQGVAGLRVGGLARERPFRAPHHTTSASALVGGGSIPRPGEVTLAHRGVLFLDELPEFPRHVLDTLRQPLEDGRVVVIRGQQTAVFPARFMLVAAMNPCPCGHAGDGDRCRCGEADHLRYRRRISGPLLDRFDVVAQVPRPSQAELSAPPATTSAAVRERVARARWQQEARSARTGVTCNAELDARAVRDCVRLDADAHAHLDRAYATGRLSPRGRHRTLRLARTLADLDGRDDVRAGDVLVALGLRHDLEELAA</sequence>
<evidence type="ECO:0000313" key="4">
    <source>
        <dbReference type="Proteomes" id="UP000240739"/>
    </source>
</evidence>
<dbReference type="InterPro" id="IPR000523">
    <property type="entry name" value="Mg_chelatse_chII-like_cat_dom"/>
</dbReference>
<dbReference type="Gene3D" id="3.40.50.300">
    <property type="entry name" value="P-loop containing nucleotide triphosphate hydrolases"/>
    <property type="match status" value="1"/>
</dbReference>
<dbReference type="InterPro" id="IPR027417">
    <property type="entry name" value="P-loop_NTPase"/>
</dbReference>
<proteinExistence type="inferred from homology"/>
<dbReference type="NCBIfam" id="TIGR00368">
    <property type="entry name" value="YifB family Mg chelatase-like AAA ATPase"/>
    <property type="match status" value="1"/>
</dbReference>
<dbReference type="AlphaFoldDB" id="A0A2T4UD12"/>
<dbReference type="GO" id="GO:0005524">
    <property type="term" value="F:ATP binding"/>
    <property type="evidence" value="ECO:0007669"/>
    <property type="project" value="InterPro"/>
</dbReference>
<name>A0A2T4UD12_9ACTN</name>
<dbReference type="PANTHER" id="PTHR32039">
    <property type="entry name" value="MAGNESIUM-CHELATASE SUBUNIT CHLI"/>
    <property type="match status" value="1"/>
</dbReference>
<comment type="similarity">
    <text evidence="1">Belongs to the Mg-chelatase subunits D/I family. ComM subfamily.</text>
</comment>
<dbReference type="Pfam" id="PF13335">
    <property type="entry name" value="Mg_chelatase_C"/>
    <property type="match status" value="1"/>
</dbReference>
<evidence type="ECO:0000256" key="1">
    <source>
        <dbReference type="ARBA" id="ARBA00006354"/>
    </source>
</evidence>
<protein>
    <recommendedName>
        <fullName evidence="2">AAA+ ATPase domain-containing protein</fullName>
    </recommendedName>
</protein>
<dbReference type="OrthoDB" id="9813147at2"/>
<dbReference type="SUPFAM" id="SSF52540">
    <property type="entry name" value="P-loop containing nucleoside triphosphate hydrolases"/>
    <property type="match status" value="1"/>
</dbReference>
<dbReference type="PANTHER" id="PTHR32039:SF7">
    <property type="entry name" value="COMPETENCE PROTEIN COMM"/>
    <property type="match status" value="1"/>
</dbReference>
<comment type="caution">
    <text evidence="3">The sequence shown here is derived from an EMBL/GenBank/DDBJ whole genome shotgun (WGS) entry which is preliminary data.</text>
</comment>
<dbReference type="SUPFAM" id="SSF54211">
    <property type="entry name" value="Ribosomal protein S5 domain 2-like"/>
    <property type="match status" value="1"/>
</dbReference>
<dbReference type="EMBL" id="PYYB01000003">
    <property type="protein sequence ID" value="PTL55390.1"/>
    <property type="molecule type" value="Genomic_DNA"/>
</dbReference>
<dbReference type="Pfam" id="PF13541">
    <property type="entry name" value="ChlI"/>
    <property type="match status" value="1"/>
</dbReference>
<evidence type="ECO:0000259" key="2">
    <source>
        <dbReference type="SMART" id="SM00382"/>
    </source>
</evidence>
<gene>
    <name evidence="3" type="ORF">C7Y72_17155</name>
</gene>
<accession>A0A2T4UD12</accession>
<keyword evidence="4" id="KW-1185">Reference proteome</keyword>
<dbReference type="Pfam" id="PF01078">
    <property type="entry name" value="Mg_chelatase"/>
    <property type="match status" value="1"/>
</dbReference>
<organism evidence="3 4">
    <name type="scientific">Paraconexibacter algicola</name>
    <dbReference type="NCBI Taxonomy" id="2133960"/>
    <lineage>
        <taxon>Bacteria</taxon>
        <taxon>Bacillati</taxon>
        <taxon>Actinomycetota</taxon>
        <taxon>Thermoleophilia</taxon>
        <taxon>Solirubrobacterales</taxon>
        <taxon>Paraconexibacteraceae</taxon>
        <taxon>Paraconexibacter</taxon>
    </lineage>
</organism>